<keyword evidence="3" id="KW-1185">Reference proteome</keyword>
<feature type="domain" description="KIB1-4 beta-propeller" evidence="1">
    <location>
        <begin position="77"/>
        <end position="269"/>
    </location>
</feature>
<protein>
    <recommendedName>
        <fullName evidence="1">KIB1-4 beta-propeller domain-containing protein</fullName>
    </recommendedName>
</protein>
<comment type="caution">
    <text evidence="2">The sequence shown here is derived from an EMBL/GenBank/DDBJ whole genome shotgun (WGS) entry which is preliminary data.</text>
</comment>
<evidence type="ECO:0000313" key="3">
    <source>
        <dbReference type="Proteomes" id="UP000479710"/>
    </source>
</evidence>
<name>A0A6G1EK20_9ORYZ</name>
<sequence length="425" mass="48250">MAAADQSGPWAYLADDVLYEIVRRIPCEVDRLHAGRVCHSWRAALAKLNLPAPHPLLPWLVLLEDDDEHGLTFSCVLSECRTHPFFLPHAARRARYFGSFDGAWLFLAVDGQGAQDQDHVLVNLNNFQYLDLPNAIFPFDWIDLENITIAATTLSRPPTEQGCIVAEAEQPVWLWPPKEVEDLLCHNADFLFLTGEEHIRVCPEPAIFHEAHHVQIQWRFQPRPRGDDDDEQVLARYLVESRGSLLMVVRLTSGRQHLQTSAFRVFQKEDLSLDDVKQDELFDNTGVQAGSYEASGRYPGMEGVYFLDDRSFHETSMEFNDRAYHCCDNGKWSVAPDLLVKRCFPERGLPDYSPPKSGPYKRWARKLGQAGAEADFHGKQAARSALARDLGFQKQNGIRLTFVSQHLNRRLPRGVPVSCHSPKSP</sequence>
<dbReference type="Proteomes" id="UP000479710">
    <property type="component" value="Unassembled WGS sequence"/>
</dbReference>
<dbReference type="AlphaFoldDB" id="A0A6G1EK20"/>
<dbReference type="PANTHER" id="PTHR33110:SF135">
    <property type="entry name" value="OS05G0539300 PROTEIN"/>
    <property type="match status" value="1"/>
</dbReference>
<dbReference type="PANTHER" id="PTHR33110">
    <property type="entry name" value="F-BOX/KELCH-REPEAT PROTEIN-RELATED"/>
    <property type="match status" value="1"/>
</dbReference>
<dbReference type="Gene3D" id="1.20.1280.50">
    <property type="match status" value="1"/>
</dbReference>
<proteinExistence type="predicted"/>
<evidence type="ECO:0000313" key="2">
    <source>
        <dbReference type="EMBL" id="KAF0924303.1"/>
    </source>
</evidence>
<dbReference type="EMBL" id="SPHZ02000003">
    <property type="protein sequence ID" value="KAF0924303.1"/>
    <property type="molecule type" value="Genomic_DNA"/>
</dbReference>
<dbReference type="Pfam" id="PF03478">
    <property type="entry name" value="Beta-prop_KIB1-4"/>
    <property type="match status" value="1"/>
</dbReference>
<dbReference type="OrthoDB" id="642536at2759"/>
<dbReference type="SUPFAM" id="SSF81383">
    <property type="entry name" value="F-box domain"/>
    <property type="match status" value="1"/>
</dbReference>
<reference evidence="2 3" key="1">
    <citation type="submission" date="2019-11" db="EMBL/GenBank/DDBJ databases">
        <title>Whole genome sequence of Oryza granulata.</title>
        <authorList>
            <person name="Li W."/>
        </authorList>
    </citation>
    <scope>NUCLEOTIDE SEQUENCE [LARGE SCALE GENOMIC DNA]</scope>
    <source>
        <strain evidence="3">cv. Menghai</strain>
        <tissue evidence="2">Leaf</tissue>
    </source>
</reference>
<gene>
    <name evidence="2" type="ORF">E2562_010003</name>
</gene>
<dbReference type="InterPro" id="IPR036047">
    <property type="entry name" value="F-box-like_dom_sf"/>
</dbReference>
<organism evidence="2 3">
    <name type="scientific">Oryza meyeriana var. granulata</name>
    <dbReference type="NCBI Taxonomy" id="110450"/>
    <lineage>
        <taxon>Eukaryota</taxon>
        <taxon>Viridiplantae</taxon>
        <taxon>Streptophyta</taxon>
        <taxon>Embryophyta</taxon>
        <taxon>Tracheophyta</taxon>
        <taxon>Spermatophyta</taxon>
        <taxon>Magnoliopsida</taxon>
        <taxon>Liliopsida</taxon>
        <taxon>Poales</taxon>
        <taxon>Poaceae</taxon>
        <taxon>BOP clade</taxon>
        <taxon>Oryzoideae</taxon>
        <taxon>Oryzeae</taxon>
        <taxon>Oryzinae</taxon>
        <taxon>Oryza</taxon>
        <taxon>Oryza meyeriana</taxon>
    </lineage>
</organism>
<accession>A0A6G1EK20</accession>
<evidence type="ECO:0000259" key="1">
    <source>
        <dbReference type="Pfam" id="PF03478"/>
    </source>
</evidence>
<dbReference type="InterPro" id="IPR005174">
    <property type="entry name" value="KIB1-4_b-propeller"/>
</dbReference>